<dbReference type="InterPro" id="IPR011106">
    <property type="entry name" value="MANSC_N"/>
</dbReference>
<organism evidence="13 14">
    <name type="scientific">Plectus sambesii</name>
    <dbReference type="NCBI Taxonomy" id="2011161"/>
    <lineage>
        <taxon>Eukaryota</taxon>
        <taxon>Metazoa</taxon>
        <taxon>Ecdysozoa</taxon>
        <taxon>Nematoda</taxon>
        <taxon>Chromadorea</taxon>
        <taxon>Plectida</taxon>
        <taxon>Plectina</taxon>
        <taxon>Plectoidea</taxon>
        <taxon>Plectidae</taxon>
        <taxon>Plectus</taxon>
    </lineage>
</organism>
<name>A0A914V7H5_9BILA</name>
<dbReference type="InterPro" id="IPR002172">
    <property type="entry name" value="LDrepeatLR_classA_rpt"/>
</dbReference>
<dbReference type="PANTHER" id="PTHR46876">
    <property type="entry name" value="LOW-DENSITY LIPOPROTEIN RECEPTOR-RELATED PROTEIN 11"/>
    <property type="match status" value="1"/>
</dbReference>
<feature type="region of interest" description="Disordered" evidence="9">
    <location>
        <begin position="304"/>
        <end position="364"/>
    </location>
</feature>
<evidence type="ECO:0000256" key="5">
    <source>
        <dbReference type="ARBA" id="ARBA00023136"/>
    </source>
</evidence>
<feature type="chain" id="PRO_5037180344" evidence="11">
    <location>
        <begin position="23"/>
        <end position="466"/>
    </location>
</feature>
<dbReference type="SMART" id="SM00192">
    <property type="entry name" value="LDLa"/>
    <property type="match status" value="1"/>
</dbReference>
<keyword evidence="7" id="KW-0325">Glycoprotein</keyword>
<dbReference type="SUPFAM" id="SSF57424">
    <property type="entry name" value="LDL receptor-like module"/>
    <property type="match status" value="1"/>
</dbReference>
<dbReference type="PROSITE" id="PS50986">
    <property type="entry name" value="MANSC"/>
    <property type="match status" value="1"/>
</dbReference>
<dbReference type="Gene3D" id="4.10.400.10">
    <property type="entry name" value="Low-density Lipoprotein Receptor"/>
    <property type="match status" value="1"/>
</dbReference>
<evidence type="ECO:0000256" key="2">
    <source>
        <dbReference type="ARBA" id="ARBA00022692"/>
    </source>
</evidence>
<dbReference type="InterPro" id="IPR013980">
    <property type="entry name" value="MANSC_dom"/>
</dbReference>
<evidence type="ECO:0000256" key="3">
    <source>
        <dbReference type="ARBA" id="ARBA00022729"/>
    </source>
</evidence>
<accession>A0A914V7H5</accession>
<feature type="domain" description="MANSC" evidence="12">
    <location>
        <begin position="34"/>
        <end position="112"/>
    </location>
</feature>
<dbReference type="AlphaFoldDB" id="A0A914V7H5"/>
<evidence type="ECO:0000256" key="8">
    <source>
        <dbReference type="PROSITE-ProRule" id="PRU00124"/>
    </source>
</evidence>
<dbReference type="Pfam" id="PF07502">
    <property type="entry name" value="MANEC"/>
    <property type="match status" value="1"/>
</dbReference>
<protein>
    <submittedName>
        <fullName evidence="14">MANSC domain-containing protein</fullName>
    </submittedName>
</protein>
<sequence length="466" mass="51901">MSVKSKLLVISCALFFLSASCAEDKKLCLSVYDVSNRTIIKSTESIANGAKYLGSTEKANNKQECEVECCRIPGCNIAVYHETADRDCYFFDCGQIQDFKCIFAVHDNYIAMGMMVDRADLEKTRVHEQSKHEMDIKLLKTNVPAPAAKSASNYAQPNDQRGYPEAASAMPPRQYQSDPRPEDSYNPPDYYLPAPEPEPTPQRLPQPQLSSEERSAIRQRQRTPPPPPPPIRKPQSVMDKSIANPQSPFGDRKDQQEAASDQRCNRWQWLCHKGDECIANYDLCDGIPQCSDKSDEDVEMCRELRRRRPGQIPNEKYRHDPWDAPGVNQPQPQRPVDQQAANQARPAAPSNTPGQEHGLGRAGAGQYDSASKQVVVGNQNNPAPVVTSTNTRIIALQEKTNQVTVERIDSGSTSLAALILGLGMCLLAVFIVYISCRLKTARRRVKRNGKAMDSAEGDMLINGMYL</sequence>
<dbReference type="CDD" id="cd00112">
    <property type="entry name" value="LDLa"/>
    <property type="match status" value="1"/>
</dbReference>
<evidence type="ECO:0000256" key="1">
    <source>
        <dbReference type="ARBA" id="ARBA00004479"/>
    </source>
</evidence>
<dbReference type="WBParaSite" id="PSAMB.scaffold15size126113.g405.t1">
    <property type="protein sequence ID" value="PSAMB.scaffold15size126113.g405.t1"/>
    <property type="gene ID" value="PSAMB.scaffold15size126113.g405"/>
</dbReference>
<dbReference type="SMART" id="SM00765">
    <property type="entry name" value="MANEC"/>
    <property type="match status" value="1"/>
</dbReference>
<evidence type="ECO:0000256" key="11">
    <source>
        <dbReference type="SAM" id="SignalP"/>
    </source>
</evidence>
<keyword evidence="5 10" id="KW-0472">Membrane</keyword>
<keyword evidence="4 10" id="KW-1133">Transmembrane helix</keyword>
<dbReference type="PANTHER" id="PTHR46876:SF1">
    <property type="entry name" value="LOW-DENSITY LIPOPROTEIN RECEPTOR-RELATED PROTEIN 11"/>
    <property type="match status" value="1"/>
</dbReference>
<evidence type="ECO:0000259" key="12">
    <source>
        <dbReference type="PROSITE" id="PS50986"/>
    </source>
</evidence>
<evidence type="ECO:0000256" key="6">
    <source>
        <dbReference type="ARBA" id="ARBA00023157"/>
    </source>
</evidence>
<comment type="subcellular location">
    <subcellularLocation>
        <location evidence="1">Membrane</location>
        <topology evidence="1">Single-pass type I membrane protein</topology>
    </subcellularLocation>
</comment>
<comment type="caution">
    <text evidence="8">Lacks conserved residue(s) required for the propagation of feature annotation.</text>
</comment>
<dbReference type="PROSITE" id="PS01209">
    <property type="entry name" value="LDLRA_1"/>
    <property type="match status" value="1"/>
</dbReference>
<dbReference type="GO" id="GO:0016020">
    <property type="term" value="C:membrane"/>
    <property type="evidence" value="ECO:0007669"/>
    <property type="project" value="UniProtKB-SubCell"/>
</dbReference>
<proteinExistence type="predicted"/>
<feature type="transmembrane region" description="Helical" evidence="10">
    <location>
        <begin position="415"/>
        <end position="436"/>
    </location>
</feature>
<dbReference type="PROSITE" id="PS50068">
    <property type="entry name" value="LDLRA_2"/>
    <property type="match status" value="1"/>
</dbReference>
<evidence type="ECO:0000256" key="7">
    <source>
        <dbReference type="ARBA" id="ARBA00023180"/>
    </source>
</evidence>
<keyword evidence="3 11" id="KW-0732">Signal</keyword>
<reference evidence="14" key="1">
    <citation type="submission" date="2022-11" db="UniProtKB">
        <authorList>
            <consortium name="WormBaseParasite"/>
        </authorList>
    </citation>
    <scope>IDENTIFICATION</scope>
</reference>
<dbReference type="Proteomes" id="UP000887566">
    <property type="component" value="Unplaced"/>
</dbReference>
<feature type="signal peptide" evidence="11">
    <location>
        <begin position="1"/>
        <end position="22"/>
    </location>
</feature>
<feature type="region of interest" description="Disordered" evidence="9">
    <location>
        <begin position="147"/>
        <end position="258"/>
    </location>
</feature>
<feature type="compositionally biased region" description="Low complexity" evidence="9">
    <location>
        <begin position="338"/>
        <end position="349"/>
    </location>
</feature>
<feature type="compositionally biased region" description="Polar residues" evidence="9">
    <location>
        <begin position="150"/>
        <end position="159"/>
    </location>
</feature>
<evidence type="ECO:0000313" key="13">
    <source>
        <dbReference type="Proteomes" id="UP000887566"/>
    </source>
</evidence>
<evidence type="ECO:0000313" key="14">
    <source>
        <dbReference type="WBParaSite" id="PSAMB.scaffold15size126113.g405.t1"/>
    </source>
</evidence>
<evidence type="ECO:0000256" key="10">
    <source>
        <dbReference type="SAM" id="Phobius"/>
    </source>
</evidence>
<feature type="compositionally biased region" description="Pro residues" evidence="9">
    <location>
        <begin position="194"/>
        <end position="204"/>
    </location>
</feature>
<dbReference type="InterPro" id="IPR023415">
    <property type="entry name" value="LDLR_class-A_CS"/>
</dbReference>
<keyword evidence="2 10" id="KW-0812">Transmembrane</keyword>
<dbReference type="InterPro" id="IPR036055">
    <property type="entry name" value="LDL_receptor-like_sf"/>
</dbReference>
<keyword evidence="6" id="KW-1015">Disulfide bond</keyword>
<keyword evidence="13" id="KW-1185">Reference proteome</keyword>
<evidence type="ECO:0000256" key="4">
    <source>
        <dbReference type="ARBA" id="ARBA00022989"/>
    </source>
</evidence>
<feature type="compositionally biased region" description="Pro residues" evidence="9">
    <location>
        <begin position="223"/>
        <end position="232"/>
    </location>
</feature>
<dbReference type="PROSITE" id="PS51257">
    <property type="entry name" value="PROKAR_LIPOPROTEIN"/>
    <property type="match status" value="1"/>
</dbReference>
<evidence type="ECO:0000256" key="9">
    <source>
        <dbReference type="SAM" id="MobiDB-lite"/>
    </source>
</evidence>